<proteinExistence type="predicted"/>
<dbReference type="Proteomes" id="UP000276133">
    <property type="component" value="Unassembled WGS sequence"/>
</dbReference>
<feature type="transmembrane region" description="Helical" evidence="8">
    <location>
        <begin position="366"/>
        <end position="386"/>
    </location>
</feature>
<feature type="domain" description="G-protein coupled receptors family 1 profile" evidence="9">
    <location>
        <begin position="94"/>
        <end position="429"/>
    </location>
</feature>
<evidence type="ECO:0000256" key="7">
    <source>
        <dbReference type="ARBA" id="ARBA00023224"/>
    </source>
</evidence>
<evidence type="ECO:0000256" key="3">
    <source>
        <dbReference type="ARBA" id="ARBA00022989"/>
    </source>
</evidence>
<dbReference type="PROSITE" id="PS50262">
    <property type="entry name" value="G_PROTEIN_RECEP_F1_2"/>
    <property type="match status" value="1"/>
</dbReference>
<dbReference type="GO" id="GO:0004930">
    <property type="term" value="F:G protein-coupled receptor activity"/>
    <property type="evidence" value="ECO:0007669"/>
    <property type="project" value="UniProtKB-KW"/>
</dbReference>
<organism evidence="10 11">
    <name type="scientific">Brachionus plicatilis</name>
    <name type="common">Marine rotifer</name>
    <name type="synonym">Brachionus muelleri</name>
    <dbReference type="NCBI Taxonomy" id="10195"/>
    <lineage>
        <taxon>Eukaryota</taxon>
        <taxon>Metazoa</taxon>
        <taxon>Spiralia</taxon>
        <taxon>Gnathifera</taxon>
        <taxon>Rotifera</taxon>
        <taxon>Eurotatoria</taxon>
        <taxon>Monogononta</taxon>
        <taxon>Pseudotrocha</taxon>
        <taxon>Ploima</taxon>
        <taxon>Brachionidae</taxon>
        <taxon>Brachionus</taxon>
    </lineage>
</organism>
<evidence type="ECO:0000256" key="2">
    <source>
        <dbReference type="ARBA" id="ARBA00022692"/>
    </source>
</evidence>
<evidence type="ECO:0000256" key="1">
    <source>
        <dbReference type="ARBA" id="ARBA00004141"/>
    </source>
</evidence>
<dbReference type="Gene3D" id="1.20.1070.10">
    <property type="entry name" value="Rhodopsin 7-helix transmembrane proteins"/>
    <property type="match status" value="1"/>
</dbReference>
<name>A0A3M7PNQ8_BRAPC</name>
<keyword evidence="6 10" id="KW-0675">Receptor</keyword>
<keyword evidence="4" id="KW-0297">G-protein coupled receptor</keyword>
<evidence type="ECO:0000256" key="6">
    <source>
        <dbReference type="ARBA" id="ARBA00023170"/>
    </source>
</evidence>
<keyword evidence="3 8" id="KW-1133">Transmembrane helix</keyword>
<feature type="transmembrane region" description="Helical" evidence="8">
    <location>
        <begin position="39"/>
        <end position="59"/>
    </location>
</feature>
<dbReference type="SUPFAM" id="SSF81321">
    <property type="entry name" value="Family A G protein-coupled receptor-like"/>
    <property type="match status" value="1"/>
</dbReference>
<dbReference type="AlphaFoldDB" id="A0A3M7PNQ8"/>
<evidence type="ECO:0000256" key="8">
    <source>
        <dbReference type="SAM" id="Phobius"/>
    </source>
</evidence>
<feature type="transmembrane region" description="Helical" evidence="8">
    <location>
        <begin position="203"/>
        <end position="224"/>
    </location>
</feature>
<feature type="transmembrane region" description="Helical" evidence="8">
    <location>
        <begin position="270"/>
        <end position="292"/>
    </location>
</feature>
<keyword evidence="11" id="KW-1185">Reference proteome</keyword>
<keyword evidence="7" id="KW-0807">Transducer</keyword>
<dbReference type="PANTHER" id="PTHR24243:SF230">
    <property type="entry name" value="G-PROTEIN COUPLED RECEPTORS FAMILY 1 PROFILE DOMAIN-CONTAINING PROTEIN"/>
    <property type="match status" value="1"/>
</dbReference>
<dbReference type="InterPro" id="IPR017452">
    <property type="entry name" value="GPCR_Rhodpsn_7TM"/>
</dbReference>
<dbReference type="GO" id="GO:0005886">
    <property type="term" value="C:plasma membrane"/>
    <property type="evidence" value="ECO:0007669"/>
    <property type="project" value="TreeGrafter"/>
</dbReference>
<protein>
    <submittedName>
        <fullName evidence="10">FMRFamide receptor-like</fullName>
    </submittedName>
</protein>
<accession>A0A3M7PNQ8</accession>
<feature type="transmembrane region" description="Helical" evidence="8">
    <location>
        <begin position="113"/>
        <end position="134"/>
    </location>
</feature>
<dbReference type="PANTHER" id="PTHR24243">
    <property type="entry name" value="G-PROTEIN COUPLED RECEPTOR"/>
    <property type="match status" value="1"/>
</dbReference>
<gene>
    <name evidence="10" type="ORF">BpHYR1_053971</name>
</gene>
<comment type="subcellular location">
    <subcellularLocation>
        <location evidence="1">Membrane</location>
        <topology evidence="1">Multi-pass membrane protein</topology>
    </subcellularLocation>
</comment>
<evidence type="ECO:0000256" key="5">
    <source>
        <dbReference type="ARBA" id="ARBA00023136"/>
    </source>
</evidence>
<reference evidence="10 11" key="1">
    <citation type="journal article" date="2018" name="Sci. Rep.">
        <title>Genomic signatures of local adaptation to the degree of environmental predictability in rotifers.</title>
        <authorList>
            <person name="Franch-Gras L."/>
            <person name="Hahn C."/>
            <person name="Garcia-Roger E.M."/>
            <person name="Carmona M.J."/>
            <person name="Serra M."/>
            <person name="Gomez A."/>
        </authorList>
    </citation>
    <scope>NUCLEOTIDE SEQUENCE [LARGE SCALE GENOMIC DNA]</scope>
    <source>
        <strain evidence="10">HYR1</strain>
    </source>
</reference>
<keyword evidence="2 8" id="KW-0812">Transmembrane</keyword>
<dbReference type="EMBL" id="REGN01009676">
    <property type="protein sequence ID" value="RNA00614.1"/>
    <property type="molecule type" value="Genomic_DNA"/>
</dbReference>
<dbReference type="OrthoDB" id="9990906at2759"/>
<evidence type="ECO:0000313" key="10">
    <source>
        <dbReference type="EMBL" id="RNA00614.1"/>
    </source>
</evidence>
<dbReference type="STRING" id="10195.A0A3M7PNQ8"/>
<sequence>MNKSFNIEILFHELKRHTTRTPHKSSSIYQILSLYCQPAIIFLGSITNIISLVIFIQLTQFKFRFNLIKFIKTLKLCNFAYLSANLCDNSNGQLNDFSLAKVSKSQMQRNGLIAIYFYLAILSIFDIGVLYFGLLNDWIVDLNSLNLKNSNQIACKLFTFLAFLCSHLSSSLIVVACLLRLVAIYSPIEAAKLTNRKSFRKTCLLLLLFFSMVNLHLFWTMSLVPVEHFLINLHRSLIQPILKDMKIAASYECQFVSGEAFKQLWPIIDKLFYCLIPFCVIVFVNFTIIMNISKTQKYKYFVYVSKMKSDDSSKVEMASLTQRSHSRDLSYNTCSKSRSIACSNFAHLSNQAENTKLFGKKITFTLLWVSFMFLILTLPVMLLYIFLNRITIMIEKSADPVRNYEWLSIAQKFTGILMYLNHSLNFFVYYFTGARFRQKFWNIFKVNKHSRNLIGAPKNDQHFFHRQYQDRNLNGKNSFRQNMYFYK</sequence>
<comment type="caution">
    <text evidence="10">The sequence shown here is derived from an EMBL/GenBank/DDBJ whole genome shotgun (WGS) entry which is preliminary data.</text>
</comment>
<feature type="transmembrane region" description="Helical" evidence="8">
    <location>
        <begin position="406"/>
        <end position="431"/>
    </location>
</feature>
<evidence type="ECO:0000313" key="11">
    <source>
        <dbReference type="Proteomes" id="UP000276133"/>
    </source>
</evidence>
<evidence type="ECO:0000256" key="4">
    <source>
        <dbReference type="ARBA" id="ARBA00023040"/>
    </source>
</evidence>
<keyword evidence="5 8" id="KW-0472">Membrane</keyword>
<feature type="transmembrane region" description="Helical" evidence="8">
    <location>
        <begin position="157"/>
        <end position="182"/>
    </location>
</feature>
<evidence type="ECO:0000259" key="9">
    <source>
        <dbReference type="PROSITE" id="PS50262"/>
    </source>
</evidence>